<dbReference type="InterPro" id="IPR021133">
    <property type="entry name" value="HEAT_type_2"/>
</dbReference>
<dbReference type="InterPro" id="IPR049362">
    <property type="entry name" value="TTI1_rpt"/>
</dbReference>
<dbReference type="InterPro" id="IPR016024">
    <property type="entry name" value="ARM-type_fold"/>
</dbReference>
<dbReference type="PANTHER" id="PTHR18460:SF3">
    <property type="entry name" value="TELO2-INTERACTING PROTEIN 1 HOMOLOG"/>
    <property type="match status" value="1"/>
</dbReference>
<evidence type="ECO:0000256" key="1">
    <source>
        <dbReference type="PROSITE-ProRule" id="PRU00103"/>
    </source>
</evidence>
<feature type="domain" description="TTI1 C-terminal TPR" evidence="3">
    <location>
        <begin position="691"/>
        <end position="939"/>
    </location>
</feature>
<evidence type="ECO:0000313" key="5">
    <source>
        <dbReference type="Proteomes" id="UP000494165"/>
    </source>
</evidence>
<gene>
    <name evidence="4" type="ORF">CLODIP_2_CD10895</name>
</gene>
<dbReference type="InterPro" id="IPR057566">
    <property type="entry name" value="TPR_TTI1_N"/>
</dbReference>
<dbReference type="OrthoDB" id="49511at2759"/>
<dbReference type="SUPFAM" id="SSF48371">
    <property type="entry name" value="ARM repeat"/>
    <property type="match status" value="1"/>
</dbReference>
<dbReference type="Proteomes" id="UP000494165">
    <property type="component" value="Unassembled WGS sequence"/>
</dbReference>
<organism evidence="4 5">
    <name type="scientific">Cloeon dipterum</name>
    <dbReference type="NCBI Taxonomy" id="197152"/>
    <lineage>
        <taxon>Eukaryota</taxon>
        <taxon>Metazoa</taxon>
        <taxon>Ecdysozoa</taxon>
        <taxon>Arthropoda</taxon>
        <taxon>Hexapoda</taxon>
        <taxon>Insecta</taxon>
        <taxon>Pterygota</taxon>
        <taxon>Palaeoptera</taxon>
        <taxon>Ephemeroptera</taxon>
        <taxon>Pisciforma</taxon>
        <taxon>Baetidae</taxon>
        <taxon>Cloeon</taxon>
    </lineage>
</organism>
<dbReference type="Pfam" id="PF21547">
    <property type="entry name" value="TTI1"/>
    <property type="match status" value="1"/>
</dbReference>
<dbReference type="PROSITE" id="PS50077">
    <property type="entry name" value="HEAT_REPEAT"/>
    <property type="match status" value="1"/>
</dbReference>
<dbReference type="Gene3D" id="1.25.10.10">
    <property type="entry name" value="Leucine-rich Repeat Variant"/>
    <property type="match status" value="1"/>
</dbReference>
<dbReference type="InterPro" id="IPR057567">
    <property type="entry name" value="TPR_TTI1_C"/>
</dbReference>
<keyword evidence="5" id="KW-1185">Reference proteome</keyword>
<dbReference type="AlphaFoldDB" id="A0A8S1CZH5"/>
<protein>
    <submittedName>
        <fullName evidence="4">Uncharacterized protein</fullName>
    </submittedName>
</protein>
<evidence type="ECO:0000259" key="3">
    <source>
        <dbReference type="Pfam" id="PF24181"/>
    </source>
</evidence>
<dbReference type="InterPro" id="IPR052587">
    <property type="entry name" value="TELO2-interacting_protein_1"/>
</dbReference>
<accession>A0A8S1CZH5</accession>
<dbReference type="GO" id="GO:0005737">
    <property type="term" value="C:cytoplasm"/>
    <property type="evidence" value="ECO:0007669"/>
    <property type="project" value="TreeGrafter"/>
</dbReference>
<evidence type="ECO:0000313" key="4">
    <source>
        <dbReference type="EMBL" id="CAB3376132.1"/>
    </source>
</evidence>
<feature type="repeat" description="HEAT" evidence="1">
    <location>
        <begin position="335"/>
        <end position="373"/>
    </location>
</feature>
<dbReference type="PANTHER" id="PTHR18460">
    <property type="entry name" value="TEL2 INTERACTING PROTEIN 1 TTI1 FAMILY MEMBER"/>
    <property type="match status" value="1"/>
</dbReference>
<dbReference type="Pfam" id="PF24181">
    <property type="entry name" value="TPR_TTI1_C"/>
    <property type="match status" value="1"/>
</dbReference>
<reference evidence="4 5" key="1">
    <citation type="submission" date="2020-04" db="EMBL/GenBank/DDBJ databases">
        <authorList>
            <person name="Alioto T."/>
            <person name="Alioto T."/>
            <person name="Gomez Garrido J."/>
        </authorList>
    </citation>
    <scope>NUCLEOTIDE SEQUENCE [LARGE SCALE GENOMIC DNA]</scope>
</reference>
<feature type="domain" description="TTI1 N-terminal TPR" evidence="2">
    <location>
        <begin position="9"/>
        <end position="345"/>
    </location>
</feature>
<dbReference type="InterPro" id="IPR011989">
    <property type="entry name" value="ARM-like"/>
</dbReference>
<evidence type="ECO:0000259" key="2">
    <source>
        <dbReference type="Pfam" id="PF24173"/>
    </source>
</evidence>
<dbReference type="Pfam" id="PF24176">
    <property type="entry name" value="TPR_TTI1_2nd"/>
    <property type="match status" value="1"/>
</dbReference>
<dbReference type="EMBL" id="CADEPI010000124">
    <property type="protein sequence ID" value="CAB3376132.1"/>
    <property type="molecule type" value="Genomic_DNA"/>
</dbReference>
<proteinExistence type="predicted"/>
<name>A0A8S1CZH5_9INSE</name>
<sequence length="954" mass="105996">MRDEEKVMFVKLSCACEQLLKSPTKVNAADLNRIIKSLHMSSLKEHQIRILLTLLKVISSEGISPDIILSAVSTLGEVLMKIPTVPDFLILRHLIQNLIQLLFDPQNSKLIFNIPEELHLCALNSMCLLLTNLTSSQKEQFYCPKAAPFLGVLVCLCLEEAGKQQFRKIKVSAIECLMACAQVLKNPPEDDDENTQAGDIFMNFVPGVVKGLKQVICADEKQGHEVTVVALRAWGRLIAQVMDVPLGSQMIGGEEEKPKSLSSASNLAEVQQVISDNKRNAAFFKLADQMLQANVEAVCSAQNHSHHKVRLELIASAKLILVKCSKNLPNCVVPLLEVLVALSEDTVSEVSHAASAALEDVSRVFGDEMDLTEILEGNLYRVAEQLPSIFTKKDERRQLAGLGLLVGYLRLLSHKLQDALLLHCKLVLDSLMFVCTFETGHIVLLEDLSIKDDATPIQNRPWLQHKHFIGRDGGVLLRKACGILAQEAELVVPQLLAVMVDKPAVQKEAVHLINLTLRYLTEFSKAKLVAESFADPAVWAVPLSPEGDTTVAQARSNVVLACLLCEGLAAAATSSGRKVRELLSVVLYPVLERAGSGIELVSLAGRLALSAVASCLGHPSTAALVCCEAEYFTHYVTVKLRRPKDNPGALLVLCAILKHGSKDILPSVELVVGDVLTRCQDNRVIPRYMDVFLALISNIRRFFPPEEVQNSAKKVELELHHESPVVEQLLLVEKLSRASVTDAEEANEDAQKMTETEEKEKIVPIHIRLIEAVLQRCFHMLPSKDKDIQILALRAMKRGLPILEPYEDQLLPLVHKLWSPLLQRFSPNQDVVVLRLSFELLCIVASCSKNFIRHRCLEQVLPSICQFVRKQATVTSRHRETMLSQSMKLQKVALDRLAPLARDLDLQEEEIHTILEACSPYLSSEQPVVLQVSQEEFFELKIQVVNFKIAGELR</sequence>
<comment type="caution">
    <text evidence="4">The sequence shown here is derived from an EMBL/GenBank/DDBJ whole genome shotgun (WGS) entry which is preliminary data.</text>
</comment>
<dbReference type="Pfam" id="PF24173">
    <property type="entry name" value="TPR_TTI1_N"/>
    <property type="match status" value="1"/>
</dbReference>